<dbReference type="SUPFAM" id="SSF81653">
    <property type="entry name" value="Calcium ATPase, transduction domain A"/>
    <property type="match status" value="1"/>
</dbReference>
<dbReference type="InterPro" id="IPR023214">
    <property type="entry name" value="HAD_sf"/>
</dbReference>
<feature type="non-terminal residue" evidence="15">
    <location>
        <position position="953"/>
    </location>
</feature>
<evidence type="ECO:0000256" key="3">
    <source>
        <dbReference type="ARBA" id="ARBA00012517"/>
    </source>
</evidence>
<dbReference type="GO" id="GO:0016887">
    <property type="term" value="F:ATP hydrolysis activity"/>
    <property type="evidence" value="ECO:0007669"/>
    <property type="project" value="InterPro"/>
</dbReference>
<evidence type="ECO:0000256" key="10">
    <source>
        <dbReference type="ARBA" id="ARBA00022989"/>
    </source>
</evidence>
<dbReference type="CDD" id="cd00371">
    <property type="entry name" value="HMA"/>
    <property type="match status" value="2"/>
</dbReference>
<dbReference type="InterPro" id="IPR017969">
    <property type="entry name" value="Heavy-metal-associated_CS"/>
</dbReference>
<keyword evidence="4" id="KW-0813">Transport</keyword>
<dbReference type="SFLD" id="SFLDG00002">
    <property type="entry name" value="C1.7:_P-type_atpase_like"/>
    <property type="match status" value="1"/>
</dbReference>
<dbReference type="Gene3D" id="2.70.150.10">
    <property type="entry name" value="Calcium-transporting ATPase, cytoplasmic transduction domain A"/>
    <property type="match status" value="1"/>
</dbReference>
<dbReference type="FunFam" id="2.70.150.10:FF:000002">
    <property type="entry name" value="Copper-transporting ATPase 1, putative"/>
    <property type="match status" value="1"/>
</dbReference>
<dbReference type="InterPro" id="IPR006121">
    <property type="entry name" value="HMA_dom"/>
</dbReference>
<keyword evidence="11 13" id="KW-0472">Membrane</keyword>
<comment type="caution">
    <text evidence="15">The sequence shown here is derived from an EMBL/GenBank/DDBJ whole genome shotgun (WGS) entry which is preliminary data.</text>
</comment>
<keyword evidence="10 13" id="KW-1133">Transmembrane helix</keyword>
<dbReference type="InterPro" id="IPR023298">
    <property type="entry name" value="ATPase_P-typ_TM_dom_sf"/>
</dbReference>
<organism evidence="15 16">
    <name type="scientific">Diversispora eburnea</name>
    <dbReference type="NCBI Taxonomy" id="1213867"/>
    <lineage>
        <taxon>Eukaryota</taxon>
        <taxon>Fungi</taxon>
        <taxon>Fungi incertae sedis</taxon>
        <taxon>Mucoromycota</taxon>
        <taxon>Glomeromycotina</taxon>
        <taxon>Glomeromycetes</taxon>
        <taxon>Diversisporales</taxon>
        <taxon>Diversisporaceae</taxon>
        <taxon>Diversispora</taxon>
    </lineage>
</organism>
<dbReference type="Gene3D" id="3.30.70.100">
    <property type="match status" value="2"/>
</dbReference>
<evidence type="ECO:0000256" key="5">
    <source>
        <dbReference type="ARBA" id="ARBA00022692"/>
    </source>
</evidence>
<dbReference type="SFLD" id="SFLDS00003">
    <property type="entry name" value="Haloacid_Dehalogenase"/>
    <property type="match status" value="1"/>
</dbReference>
<dbReference type="GO" id="GO:0012505">
    <property type="term" value="C:endomembrane system"/>
    <property type="evidence" value="ECO:0007669"/>
    <property type="project" value="UniProtKB-SubCell"/>
</dbReference>
<evidence type="ECO:0000259" key="14">
    <source>
        <dbReference type="PROSITE" id="PS50846"/>
    </source>
</evidence>
<dbReference type="Proteomes" id="UP000789706">
    <property type="component" value="Unassembled WGS sequence"/>
</dbReference>
<comment type="subcellular location">
    <subcellularLocation>
        <location evidence="1">Endomembrane system</location>
        <topology evidence="1">Multi-pass membrane protein</topology>
    </subcellularLocation>
    <subcellularLocation>
        <location evidence="13">Membrane</location>
    </subcellularLocation>
</comment>
<dbReference type="GO" id="GO:0055070">
    <property type="term" value="P:copper ion homeostasis"/>
    <property type="evidence" value="ECO:0007669"/>
    <property type="project" value="TreeGrafter"/>
</dbReference>
<proteinExistence type="inferred from homology"/>
<feature type="transmembrane region" description="Helical" evidence="13">
    <location>
        <begin position="455"/>
        <end position="474"/>
    </location>
</feature>
<evidence type="ECO:0000256" key="9">
    <source>
        <dbReference type="ARBA" id="ARBA00022967"/>
    </source>
</evidence>
<dbReference type="InterPro" id="IPR059000">
    <property type="entry name" value="ATPase_P-type_domA"/>
</dbReference>
<evidence type="ECO:0000256" key="4">
    <source>
        <dbReference type="ARBA" id="ARBA00022448"/>
    </source>
</evidence>
<evidence type="ECO:0000256" key="7">
    <source>
        <dbReference type="ARBA" id="ARBA00022741"/>
    </source>
</evidence>
<feature type="transmembrane region" description="Helical" evidence="13">
    <location>
        <begin position="891"/>
        <end position="913"/>
    </location>
</feature>
<dbReference type="InterPro" id="IPR036163">
    <property type="entry name" value="HMA_dom_sf"/>
</dbReference>
<dbReference type="PROSITE" id="PS00154">
    <property type="entry name" value="ATPASE_E1_E2"/>
    <property type="match status" value="1"/>
</dbReference>
<dbReference type="GO" id="GO:0016020">
    <property type="term" value="C:membrane"/>
    <property type="evidence" value="ECO:0007669"/>
    <property type="project" value="UniProtKB-SubCell"/>
</dbReference>
<dbReference type="InterPro" id="IPR036412">
    <property type="entry name" value="HAD-like_sf"/>
</dbReference>
<dbReference type="GO" id="GO:0005524">
    <property type="term" value="F:ATP binding"/>
    <property type="evidence" value="ECO:0007669"/>
    <property type="project" value="UniProtKB-UniRule"/>
</dbReference>
<comment type="similarity">
    <text evidence="2 13">Belongs to the cation transport ATPase (P-type) (TC 3.A.3) family. Type IB subfamily.</text>
</comment>
<evidence type="ECO:0000313" key="15">
    <source>
        <dbReference type="EMBL" id="CAG8535924.1"/>
    </source>
</evidence>
<keyword evidence="8 13" id="KW-0067">ATP-binding</keyword>
<feature type="transmembrane region" description="Helical" evidence="13">
    <location>
        <begin position="919"/>
        <end position="940"/>
    </location>
</feature>
<dbReference type="Pfam" id="PF00403">
    <property type="entry name" value="HMA"/>
    <property type="match status" value="2"/>
</dbReference>
<feature type="transmembrane region" description="Helical" evidence="13">
    <location>
        <begin position="190"/>
        <end position="210"/>
    </location>
</feature>
<dbReference type="SUPFAM" id="SSF55008">
    <property type="entry name" value="HMA, heavy metal-associated domain"/>
    <property type="match status" value="2"/>
</dbReference>
<dbReference type="Pfam" id="PF00122">
    <property type="entry name" value="E1-E2_ATPase"/>
    <property type="match status" value="1"/>
</dbReference>
<dbReference type="InterPro" id="IPR044492">
    <property type="entry name" value="P_typ_ATPase_HD_dom"/>
</dbReference>
<keyword evidence="16" id="KW-1185">Reference proteome</keyword>
<keyword evidence="5 13" id="KW-0812">Transmembrane</keyword>
<evidence type="ECO:0000256" key="6">
    <source>
        <dbReference type="ARBA" id="ARBA00022723"/>
    </source>
</evidence>
<feature type="domain" description="HMA" evidence="14">
    <location>
        <begin position="1"/>
        <end position="66"/>
    </location>
</feature>
<dbReference type="SFLD" id="SFLDF00027">
    <property type="entry name" value="p-type_atpase"/>
    <property type="match status" value="1"/>
</dbReference>
<accession>A0A9N9FII4</accession>
<feature type="transmembrane region" description="Helical" evidence="13">
    <location>
        <begin position="304"/>
        <end position="321"/>
    </location>
</feature>
<dbReference type="Gene3D" id="3.40.1110.10">
    <property type="entry name" value="Calcium-transporting ATPase, cytoplasmic domain N"/>
    <property type="match status" value="1"/>
</dbReference>
<dbReference type="PANTHER" id="PTHR43520:SF8">
    <property type="entry name" value="P-TYPE CU(+) TRANSPORTER"/>
    <property type="match status" value="1"/>
</dbReference>
<feature type="transmembrane region" description="Helical" evidence="13">
    <location>
        <begin position="269"/>
        <end position="292"/>
    </location>
</feature>
<dbReference type="OrthoDB" id="432719at2759"/>
<evidence type="ECO:0000256" key="12">
    <source>
        <dbReference type="ARBA" id="ARBA00080126"/>
    </source>
</evidence>
<dbReference type="InterPro" id="IPR018303">
    <property type="entry name" value="ATPase_P-typ_P_site"/>
</dbReference>
<dbReference type="SUPFAM" id="SSF81660">
    <property type="entry name" value="Metal cation-transporting ATPase, ATP-binding domain N"/>
    <property type="match status" value="1"/>
</dbReference>
<dbReference type="GO" id="GO:0043682">
    <property type="term" value="F:P-type divalent copper transporter activity"/>
    <property type="evidence" value="ECO:0007669"/>
    <property type="project" value="TreeGrafter"/>
</dbReference>
<dbReference type="FunFam" id="3.30.70.100:FF:000001">
    <property type="entry name" value="ATPase copper transporting beta"/>
    <property type="match status" value="1"/>
</dbReference>
<dbReference type="EMBL" id="CAJVPK010000647">
    <property type="protein sequence ID" value="CAG8535924.1"/>
    <property type="molecule type" value="Genomic_DNA"/>
</dbReference>
<dbReference type="NCBIfam" id="TIGR01494">
    <property type="entry name" value="ATPase_P-type"/>
    <property type="match status" value="2"/>
</dbReference>
<dbReference type="CDD" id="cd02094">
    <property type="entry name" value="P-type_ATPase_Cu-like"/>
    <property type="match status" value="1"/>
</dbReference>
<dbReference type="PRINTS" id="PR00119">
    <property type="entry name" value="CATATPASE"/>
</dbReference>
<name>A0A9N9FII4_9GLOM</name>
<dbReference type="InterPro" id="IPR001757">
    <property type="entry name" value="P_typ_ATPase"/>
</dbReference>
<dbReference type="SUPFAM" id="SSF81665">
    <property type="entry name" value="Calcium ATPase, transmembrane domain M"/>
    <property type="match status" value="1"/>
</dbReference>
<evidence type="ECO:0000256" key="2">
    <source>
        <dbReference type="ARBA" id="ARBA00006024"/>
    </source>
</evidence>
<keyword evidence="7 13" id="KW-0547">Nucleotide-binding</keyword>
<dbReference type="GO" id="GO:0140581">
    <property type="term" value="F:P-type monovalent copper transporter activity"/>
    <property type="evidence" value="ECO:0007669"/>
    <property type="project" value="UniProtKB-EC"/>
</dbReference>
<gene>
    <name evidence="15" type="ORF">DEBURN_LOCUS6371</name>
</gene>
<evidence type="ECO:0000256" key="13">
    <source>
        <dbReference type="RuleBase" id="RU362081"/>
    </source>
</evidence>
<evidence type="ECO:0000256" key="11">
    <source>
        <dbReference type="ARBA" id="ARBA00023136"/>
    </source>
</evidence>
<evidence type="ECO:0000256" key="8">
    <source>
        <dbReference type="ARBA" id="ARBA00022840"/>
    </source>
</evidence>
<dbReference type="InterPro" id="IPR008250">
    <property type="entry name" value="ATPase_P-typ_transduc_dom_A_sf"/>
</dbReference>
<dbReference type="Gene3D" id="3.40.50.1000">
    <property type="entry name" value="HAD superfamily/HAD-like"/>
    <property type="match status" value="1"/>
</dbReference>
<dbReference type="InterPro" id="IPR027256">
    <property type="entry name" value="P-typ_ATPase_IB"/>
</dbReference>
<dbReference type="Pfam" id="PF00702">
    <property type="entry name" value="Hydrolase"/>
    <property type="match status" value="1"/>
</dbReference>
<keyword evidence="6 13" id="KW-0479">Metal-binding</keyword>
<reference evidence="15" key="1">
    <citation type="submission" date="2021-06" db="EMBL/GenBank/DDBJ databases">
        <authorList>
            <person name="Kallberg Y."/>
            <person name="Tangrot J."/>
            <person name="Rosling A."/>
        </authorList>
    </citation>
    <scope>NUCLEOTIDE SEQUENCE</scope>
    <source>
        <strain evidence="15">AZ414A</strain>
    </source>
</reference>
<dbReference type="PANTHER" id="PTHR43520">
    <property type="entry name" value="ATP7, ISOFORM B"/>
    <property type="match status" value="1"/>
</dbReference>
<dbReference type="NCBIfam" id="TIGR01525">
    <property type="entry name" value="ATPase-IB_hvy"/>
    <property type="match status" value="1"/>
</dbReference>
<dbReference type="GO" id="GO:0005507">
    <property type="term" value="F:copper ion binding"/>
    <property type="evidence" value="ECO:0007669"/>
    <property type="project" value="TreeGrafter"/>
</dbReference>
<protein>
    <recommendedName>
        <fullName evidence="3">P-type Cu(+) transporter</fullName>
        <ecNumber evidence="3">7.2.2.8</ecNumber>
    </recommendedName>
    <alternativeName>
        <fullName evidence="12">Cu(2+)-ATPase</fullName>
    </alternativeName>
</protein>
<dbReference type="EC" id="7.2.2.8" evidence="3"/>
<dbReference type="SUPFAM" id="SSF56784">
    <property type="entry name" value="HAD-like"/>
    <property type="match status" value="1"/>
</dbReference>
<evidence type="ECO:0000256" key="1">
    <source>
        <dbReference type="ARBA" id="ARBA00004127"/>
    </source>
</evidence>
<dbReference type="PROSITE" id="PS50846">
    <property type="entry name" value="HMA_2"/>
    <property type="match status" value="2"/>
</dbReference>
<feature type="transmembrane region" description="Helical" evidence="13">
    <location>
        <begin position="230"/>
        <end position="248"/>
    </location>
</feature>
<keyword evidence="9" id="KW-1278">Translocase</keyword>
<dbReference type="PROSITE" id="PS01047">
    <property type="entry name" value="HMA_1"/>
    <property type="match status" value="1"/>
</dbReference>
<feature type="transmembrane region" description="Helical" evidence="13">
    <location>
        <begin position="494"/>
        <end position="514"/>
    </location>
</feature>
<feature type="domain" description="HMA" evidence="14">
    <location>
        <begin position="91"/>
        <end position="157"/>
    </location>
</feature>
<evidence type="ECO:0000313" key="16">
    <source>
        <dbReference type="Proteomes" id="UP000789706"/>
    </source>
</evidence>
<dbReference type="InterPro" id="IPR023299">
    <property type="entry name" value="ATPase_P-typ_cyto_dom_N"/>
</dbReference>
<dbReference type="AlphaFoldDB" id="A0A9N9FII4"/>
<sequence>SFTINGLSCAACVGSAQRVLERIDGIESNSIDINLLLSKGSLRIEKSKLDVELIKATIKNAGFTLEDVKVEDLNTDNTYARDLNEKNENLITTRLIVSGMTCASCVSSVKRVIEILPGIKDTNVNLLTGDVIITHDPYKTGHRTLMETITNAGFTVQLNQNFSSVNINATSKSIRERAEKHEKFLRKRTMLSILFSIPTFIIGMMFMMFLKDISFTQNVLGFQVFPGLNIGTLIMFLLATPVQFYIGYPFYVKSYHSIRYTRTANMDTLVALGTSVSYFGSIISVLIGIVNYNESNNMNDGQEFFETSIFLITFIWLGRWMEAKAKRRTLDTMTKLMELQPEKVDLVKIDMNNEIIEERKIDINLVQARIPCDGKIVKGITSVDESMITGESIPVSKSINDIVISATLNQSSTILIKATHVGSDTTLSRIITLVQEAQSSKKAPIEELGDKISRVFVPSIISISIIVFISWLIAGSTNSYPKDWIPPNENYVTFALFFAISVMVIACPCALGLASPTAIMVGTGIAAKFGILIKGGGEALQLASKIDTIAFDKTGTLTYGKPKVVKSKIIVKAKKGVQKIDLKYLLLQIIGIVESSSDHPLAKAVTQHVMNKLSEQSDMMSMEDEKKKNQNLMKNFKNVSLVNVTEIPGKGLKAIVNVRSPICIVGKFKHSKESVNYNVFVGNEDWILEEKCMYSSSESFEEQNLTQSWRKSGCSIVIVGLSLADDDININNDIDNNNFSHEIVARFGILDKPRPEAKNTISTLKSMGIDVWMITGDHPIAAKAIASRLKIKNVLAQVTPEMKAQKIKWLQQRNSSSTSNKSKKSSVVAMFGDGINDSLALTQADLGISISNASDIAIESSSIILTRSTLYSLITMIVLSKAIIKRIRINFIWAFMYNSCSIPIAAGVFFPIFKVKLPPALAGLLMVCSSVSVVMSSLWLKKFKEPKFLKSKH</sequence>